<accession>A0ABR4P1Z4</accession>
<protein>
    <submittedName>
        <fullName evidence="9">3' exoribonuclease family protein</fullName>
    </submittedName>
</protein>
<dbReference type="EMBL" id="JBFCZG010000011">
    <property type="protein sequence ID" value="KAL3417332.1"/>
    <property type="molecule type" value="Genomic_DNA"/>
</dbReference>
<keyword evidence="5" id="KW-0694">RNA-binding</keyword>
<evidence type="ECO:0000256" key="2">
    <source>
        <dbReference type="ARBA" id="ARBA00004496"/>
    </source>
</evidence>
<dbReference type="InterPro" id="IPR015847">
    <property type="entry name" value="ExoRNase_PH_dom2"/>
</dbReference>
<organism evidence="9 10">
    <name type="scientific">Phlyctema vagabunda</name>
    <dbReference type="NCBI Taxonomy" id="108571"/>
    <lineage>
        <taxon>Eukaryota</taxon>
        <taxon>Fungi</taxon>
        <taxon>Dikarya</taxon>
        <taxon>Ascomycota</taxon>
        <taxon>Pezizomycotina</taxon>
        <taxon>Leotiomycetes</taxon>
        <taxon>Helotiales</taxon>
        <taxon>Dermateaceae</taxon>
        <taxon>Phlyctema</taxon>
    </lineage>
</organism>
<reference evidence="9 10" key="1">
    <citation type="submission" date="2024-06" db="EMBL/GenBank/DDBJ databases">
        <title>Complete genome of Phlyctema vagabunda strain 19-DSS-EL-015.</title>
        <authorList>
            <person name="Fiorenzani C."/>
        </authorList>
    </citation>
    <scope>NUCLEOTIDE SEQUENCE [LARGE SCALE GENOMIC DNA]</scope>
    <source>
        <strain evidence="9 10">19-DSS-EL-015</strain>
    </source>
</reference>
<keyword evidence="10" id="KW-1185">Reference proteome</keyword>
<dbReference type="InterPro" id="IPR027408">
    <property type="entry name" value="PNPase/RNase_PH_dom_sf"/>
</dbReference>
<dbReference type="Pfam" id="PF03725">
    <property type="entry name" value="RNase_PH_C"/>
    <property type="match status" value="1"/>
</dbReference>
<sequence>MPREVEPSQNEKQFFTKALEEEIRLDGRGFDDFRPLSLDFGEEYGVADVRLGKTRVLTHITAEVTSPFPDRPFDGLFTITTELSPMTSPSFEVNRPTETELLLSRLLEKTLRRSSAIDTESLCLIAGQKVWSIRADVHILSHDGNLIDASCIAIIAALQHFRKPDTSTEGESVTVYTLAEREPVPLSLLHHPLCITFSFYKPTPSASSADEENEELTLIDATHLEEQLRHGSVTISMNRHGEICQIAKLGGMAIDAVTLLHCTNVALVKVKELSKFITRRLDEHKKSKDEGGLIAELLSSENSRIPG</sequence>
<dbReference type="SUPFAM" id="SSF55666">
    <property type="entry name" value="Ribonuclease PH domain 2-like"/>
    <property type="match status" value="1"/>
</dbReference>
<dbReference type="InterPro" id="IPR001247">
    <property type="entry name" value="ExoRNase_PH_dom1"/>
</dbReference>
<evidence type="ECO:0000313" key="9">
    <source>
        <dbReference type="EMBL" id="KAL3417332.1"/>
    </source>
</evidence>
<gene>
    <name evidence="9" type="ORF">PVAG01_11332</name>
</gene>
<keyword evidence="6" id="KW-0539">Nucleus</keyword>
<evidence type="ECO:0000313" key="10">
    <source>
        <dbReference type="Proteomes" id="UP001629113"/>
    </source>
</evidence>
<keyword evidence="4" id="KW-0963">Cytoplasm</keyword>
<dbReference type="CDD" id="cd11368">
    <property type="entry name" value="RNase_PH_RRP45"/>
    <property type="match status" value="1"/>
</dbReference>
<name>A0ABR4P1Z4_9HELO</name>
<feature type="domain" description="Exoribonuclease phosphorolytic" evidence="8">
    <location>
        <begin position="217"/>
        <end position="267"/>
    </location>
</feature>
<proteinExistence type="inferred from homology"/>
<evidence type="ECO:0000256" key="1">
    <source>
        <dbReference type="ARBA" id="ARBA00004123"/>
    </source>
</evidence>
<evidence type="ECO:0000256" key="3">
    <source>
        <dbReference type="ARBA" id="ARBA00006678"/>
    </source>
</evidence>
<dbReference type="Gene3D" id="3.30.230.70">
    <property type="entry name" value="GHMP Kinase, N-terminal domain"/>
    <property type="match status" value="1"/>
</dbReference>
<comment type="caution">
    <text evidence="9">The sequence shown here is derived from an EMBL/GenBank/DDBJ whole genome shotgun (WGS) entry which is preliminary data.</text>
</comment>
<dbReference type="InterPro" id="IPR020568">
    <property type="entry name" value="Ribosomal_Su5_D2-typ_SF"/>
</dbReference>
<dbReference type="PANTHER" id="PTHR11097:SF14">
    <property type="entry name" value="EXOSOME COMPLEX COMPONENT RRP45"/>
    <property type="match status" value="1"/>
</dbReference>
<evidence type="ECO:0000259" key="7">
    <source>
        <dbReference type="Pfam" id="PF01138"/>
    </source>
</evidence>
<evidence type="ECO:0000256" key="5">
    <source>
        <dbReference type="ARBA" id="ARBA00022884"/>
    </source>
</evidence>
<evidence type="ECO:0000259" key="8">
    <source>
        <dbReference type="Pfam" id="PF03725"/>
    </source>
</evidence>
<dbReference type="InterPro" id="IPR033100">
    <property type="entry name" value="Rrp45"/>
</dbReference>
<dbReference type="SUPFAM" id="SSF54211">
    <property type="entry name" value="Ribosomal protein S5 domain 2-like"/>
    <property type="match status" value="1"/>
</dbReference>
<dbReference type="Proteomes" id="UP001629113">
    <property type="component" value="Unassembled WGS sequence"/>
</dbReference>
<dbReference type="InterPro" id="IPR050590">
    <property type="entry name" value="Exosome_comp_Rrp42_subfam"/>
</dbReference>
<comment type="subcellular location">
    <subcellularLocation>
        <location evidence="2">Cytoplasm</location>
    </subcellularLocation>
    <subcellularLocation>
        <location evidence="1">Nucleus</location>
    </subcellularLocation>
</comment>
<dbReference type="PANTHER" id="PTHR11097">
    <property type="entry name" value="EXOSOME COMPLEX EXONUCLEASE RIBOSOMAL RNA PROCESSING PROTEIN"/>
    <property type="match status" value="1"/>
</dbReference>
<dbReference type="Pfam" id="PF01138">
    <property type="entry name" value="RNase_PH"/>
    <property type="match status" value="1"/>
</dbReference>
<comment type="similarity">
    <text evidence="3">Belongs to the RNase PH family.</text>
</comment>
<dbReference type="InterPro" id="IPR036345">
    <property type="entry name" value="ExoRNase_PH_dom2_sf"/>
</dbReference>
<feature type="domain" description="Exoribonuclease phosphorolytic" evidence="7">
    <location>
        <begin position="32"/>
        <end position="164"/>
    </location>
</feature>
<evidence type="ECO:0000256" key="6">
    <source>
        <dbReference type="ARBA" id="ARBA00023242"/>
    </source>
</evidence>
<evidence type="ECO:0000256" key="4">
    <source>
        <dbReference type="ARBA" id="ARBA00022490"/>
    </source>
</evidence>